<evidence type="ECO:0000313" key="2">
    <source>
        <dbReference type="Proteomes" id="UP000299102"/>
    </source>
</evidence>
<sequence>MYYYALMTPSLTADTNVPSLTFGLNQRIKLFVDSTRRRVVGADSCDSGRKTTGAAELLSVGPASTLHCRLSDIPMNTNRGCTAVRIVIAAGMTYVVVNVMVLQSIDNFAIGFDFDCYCSENFFRRVE</sequence>
<dbReference type="Proteomes" id="UP000299102">
    <property type="component" value="Unassembled WGS sequence"/>
</dbReference>
<dbReference type="EMBL" id="BGZK01000097">
    <property type="protein sequence ID" value="GBP18492.1"/>
    <property type="molecule type" value="Genomic_DNA"/>
</dbReference>
<name>A0A4C1TWT7_EUMVA</name>
<reference evidence="1 2" key="1">
    <citation type="journal article" date="2019" name="Commun. Biol.">
        <title>The bagworm genome reveals a unique fibroin gene that provides high tensile strength.</title>
        <authorList>
            <person name="Kono N."/>
            <person name="Nakamura H."/>
            <person name="Ohtoshi R."/>
            <person name="Tomita M."/>
            <person name="Numata K."/>
            <person name="Arakawa K."/>
        </authorList>
    </citation>
    <scope>NUCLEOTIDE SEQUENCE [LARGE SCALE GENOMIC DNA]</scope>
</reference>
<organism evidence="1 2">
    <name type="scientific">Eumeta variegata</name>
    <name type="common">Bagworm moth</name>
    <name type="synonym">Eumeta japonica</name>
    <dbReference type="NCBI Taxonomy" id="151549"/>
    <lineage>
        <taxon>Eukaryota</taxon>
        <taxon>Metazoa</taxon>
        <taxon>Ecdysozoa</taxon>
        <taxon>Arthropoda</taxon>
        <taxon>Hexapoda</taxon>
        <taxon>Insecta</taxon>
        <taxon>Pterygota</taxon>
        <taxon>Neoptera</taxon>
        <taxon>Endopterygota</taxon>
        <taxon>Lepidoptera</taxon>
        <taxon>Glossata</taxon>
        <taxon>Ditrysia</taxon>
        <taxon>Tineoidea</taxon>
        <taxon>Psychidae</taxon>
        <taxon>Oiketicinae</taxon>
        <taxon>Eumeta</taxon>
    </lineage>
</organism>
<proteinExistence type="predicted"/>
<dbReference type="AlphaFoldDB" id="A0A4C1TWT7"/>
<gene>
    <name evidence="1" type="ORF">EVAR_93897_1</name>
</gene>
<protein>
    <submittedName>
        <fullName evidence="1">Uncharacterized protein</fullName>
    </submittedName>
</protein>
<evidence type="ECO:0000313" key="1">
    <source>
        <dbReference type="EMBL" id="GBP18492.1"/>
    </source>
</evidence>
<keyword evidence="2" id="KW-1185">Reference proteome</keyword>
<comment type="caution">
    <text evidence="1">The sequence shown here is derived from an EMBL/GenBank/DDBJ whole genome shotgun (WGS) entry which is preliminary data.</text>
</comment>
<accession>A0A4C1TWT7</accession>